<dbReference type="EMBL" id="JAVRHY010000005">
    <property type="protein sequence ID" value="MDT0618261.1"/>
    <property type="molecule type" value="Genomic_DNA"/>
</dbReference>
<keyword evidence="4" id="KW-1185">Reference proteome</keyword>
<dbReference type="PANTHER" id="PTHR43384">
    <property type="entry name" value="SEPTUM SITE-DETERMINING PROTEIN MIND HOMOLOG, CHLOROPLASTIC-RELATED"/>
    <property type="match status" value="1"/>
</dbReference>
<evidence type="ECO:0000256" key="2">
    <source>
        <dbReference type="ARBA" id="ARBA00022840"/>
    </source>
</evidence>
<keyword evidence="1" id="KW-0547">Nucleotide-binding</keyword>
<name>A0ABU3B737_9GAMM</name>
<dbReference type="InterPro" id="IPR033756">
    <property type="entry name" value="YlxH/NBP35"/>
</dbReference>
<dbReference type="Proteomes" id="UP001259982">
    <property type="component" value="Unassembled WGS sequence"/>
</dbReference>
<keyword evidence="2" id="KW-0067">ATP-binding</keyword>
<dbReference type="InterPro" id="IPR027417">
    <property type="entry name" value="P-loop_NTPase"/>
</dbReference>
<proteinExistence type="predicted"/>
<dbReference type="SUPFAM" id="SSF52540">
    <property type="entry name" value="P-loop containing nucleoside triphosphate hydrolases"/>
    <property type="match status" value="1"/>
</dbReference>
<organism evidence="3 4">
    <name type="scientific">Spectribacter acetivorans</name>
    <dbReference type="NCBI Taxonomy" id="3075603"/>
    <lineage>
        <taxon>Bacteria</taxon>
        <taxon>Pseudomonadati</taxon>
        <taxon>Pseudomonadota</taxon>
        <taxon>Gammaproteobacteria</taxon>
        <taxon>Salinisphaerales</taxon>
        <taxon>Salinisphaeraceae</taxon>
        <taxon>Spectribacter</taxon>
    </lineage>
</organism>
<accession>A0ABU3B737</accession>
<dbReference type="PIRSF" id="PIRSF003092">
    <property type="entry name" value="MinD"/>
    <property type="match status" value="1"/>
</dbReference>
<dbReference type="RefSeq" id="WP_311658343.1">
    <property type="nucleotide sequence ID" value="NZ_JAVRHY010000005.1"/>
</dbReference>
<dbReference type="InterPro" id="IPR025501">
    <property type="entry name" value="MinD_FleN"/>
</dbReference>
<dbReference type="InterPro" id="IPR050625">
    <property type="entry name" value="ParA/MinD_ATPase"/>
</dbReference>
<comment type="caution">
    <text evidence="3">The sequence shown here is derived from an EMBL/GenBank/DDBJ whole genome shotgun (WGS) entry which is preliminary data.</text>
</comment>
<evidence type="ECO:0000313" key="3">
    <source>
        <dbReference type="EMBL" id="MDT0618261.1"/>
    </source>
</evidence>
<dbReference type="Pfam" id="PF10609">
    <property type="entry name" value="ParA"/>
    <property type="match status" value="1"/>
</dbReference>
<evidence type="ECO:0000256" key="1">
    <source>
        <dbReference type="ARBA" id="ARBA00022741"/>
    </source>
</evidence>
<reference evidence="3 4" key="1">
    <citation type="submission" date="2023-09" db="EMBL/GenBank/DDBJ databases">
        <authorList>
            <person name="Rey-Velasco X."/>
        </authorList>
    </citation>
    <scope>NUCLEOTIDE SEQUENCE [LARGE SCALE GENOMIC DNA]</scope>
    <source>
        <strain evidence="3 4">P385</strain>
    </source>
</reference>
<dbReference type="Gene3D" id="3.40.50.300">
    <property type="entry name" value="P-loop containing nucleotide triphosphate hydrolases"/>
    <property type="match status" value="1"/>
</dbReference>
<protein>
    <submittedName>
        <fullName evidence="3">MinD/ParA family protein</fullName>
    </submittedName>
</protein>
<dbReference type="PANTHER" id="PTHR43384:SF4">
    <property type="entry name" value="CELLULOSE BIOSYNTHESIS PROTEIN BCSQ-RELATED"/>
    <property type="match status" value="1"/>
</dbReference>
<sequence>MRAPDSNTVAGQAAGLIRLHPHRPVRVIAVASGKGGVGKSTVSLNLALALIRQGQRVMLMDADLGLANIDVLLGLQPTYNLAHLMEGRVGLADILLEGPMGLKVVPAASGRQRMAELDRAQLVGLVQAFSEFSDDLDTLVVDTAAGISGSVVTLAQAAQEVVVVACNEPASITDAYALIKVLSRDYGIGRIQVVANAVRSAADGRQVFDHLCRVADRFLDVTLHFLGTVPHDEAVRRAVRQQRAVVEAYPGAPSSLAFDKIGEQVSSWQPPGGPRGNVEFFVERLLGRSPAAPALVGA</sequence>
<dbReference type="InterPro" id="IPR033875">
    <property type="entry name" value="FlhG"/>
</dbReference>
<dbReference type="CDD" id="cd02038">
    <property type="entry name" value="FlhG-like"/>
    <property type="match status" value="1"/>
</dbReference>
<evidence type="ECO:0000313" key="4">
    <source>
        <dbReference type="Proteomes" id="UP001259982"/>
    </source>
</evidence>
<gene>
    <name evidence="3" type="ORF">RM531_07220</name>
</gene>